<evidence type="ECO:0000313" key="3">
    <source>
        <dbReference type="Proteomes" id="UP000800039"/>
    </source>
</evidence>
<accession>A0A9P4LDQ5</accession>
<dbReference type="GeneID" id="63852672"/>
<evidence type="ECO:0000256" key="1">
    <source>
        <dbReference type="SAM" id="Phobius"/>
    </source>
</evidence>
<organism evidence="2 3">
    <name type="scientific">Cucurbitaria berberidis CBS 394.84</name>
    <dbReference type="NCBI Taxonomy" id="1168544"/>
    <lineage>
        <taxon>Eukaryota</taxon>
        <taxon>Fungi</taxon>
        <taxon>Dikarya</taxon>
        <taxon>Ascomycota</taxon>
        <taxon>Pezizomycotina</taxon>
        <taxon>Dothideomycetes</taxon>
        <taxon>Pleosporomycetidae</taxon>
        <taxon>Pleosporales</taxon>
        <taxon>Pleosporineae</taxon>
        <taxon>Cucurbitariaceae</taxon>
        <taxon>Cucurbitaria</taxon>
    </lineage>
</organism>
<reference evidence="2" key="1">
    <citation type="submission" date="2020-01" db="EMBL/GenBank/DDBJ databases">
        <authorList>
            <consortium name="DOE Joint Genome Institute"/>
            <person name="Haridas S."/>
            <person name="Albert R."/>
            <person name="Binder M."/>
            <person name="Bloem J."/>
            <person name="Labutti K."/>
            <person name="Salamov A."/>
            <person name="Andreopoulos B."/>
            <person name="Baker S.E."/>
            <person name="Barry K."/>
            <person name="Bills G."/>
            <person name="Bluhm B.H."/>
            <person name="Cannon C."/>
            <person name="Castanera R."/>
            <person name="Culley D.E."/>
            <person name="Daum C."/>
            <person name="Ezra D."/>
            <person name="Gonzalez J.B."/>
            <person name="Henrissat B."/>
            <person name="Kuo A."/>
            <person name="Liang C."/>
            <person name="Lipzen A."/>
            <person name="Lutzoni F."/>
            <person name="Magnuson J."/>
            <person name="Mondo S."/>
            <person name="Nolan M."/>
            <person name="Ohm R."/>
            <person name="Pangilinan J."/>
            <person name="Park H.-J."/>
            <person name="Ramirez L."/>
            <person name="Alfaro M."/>
            <person name="Sun H."/>
            <person name="Tritt A."/>
            <person name="Yoshinaga Y."/>
            <person name="Zwiers L.-H."/>
            <person name="Turgeon B.G."/>
            <person name="Goodwin S.B."/>
            <person name="Spatafora J.W."/>
            <person name="Crous P.W."/>
            <person name="Grigoriev I.V."/>
        </authorList>
    </citation>
    <scope>NUCLEOTIDE SEQUENCE</scope>
    <source>
        <strain evidence="2">CBS 394.84</strain>
    </source>
</reference>
<dbReference type="EMBL" id="ML976614">
    <property type="protein sequence ID" value="KAF1851255.1"/>
    <property type="molecule type" value="Genomic_DNA"/>
</dbReference>
<proteinExistence type="predicted"/>
<dbReference type="RefSeq" id="XP_040793818.1">
    <property type="nucleotide sequence ID" value="XM_040935421.1"/>
</dbReference>
<protein>
    <submittedName>
        <fullName evidence="2">Uncharacterized protein</fullName>
    </submittedName>
</protein>
<evidence type="ECO:0000313" key="2">
    <source>
        <dbReference type="EMBL" id="KAF1851255.1"/>
    </source>
</evidence>
<gene>
    <name evidence="2" type="ORF">K460DRAFT_382724</name>
</gene>
<feature type="transmembrane region" description="Helical" evidence="1">
    <location>
        <begin position="239"/>
        <end position="265"/>
    </location>
</feature>
<keyword evidence="1" id="KW-0812">Transmembrane</keyword>
<feature type="transmembrane region" description="Helical" evidence="1">
    <location>
        <begin position="130"/>
        <end position="157"/>
    </location>
</feature>
<feature type="transmembrane region" description="Helical" evidence="1">
    <location>
        <begin position="204"/>
        <end position="227"/>
    </location>
</feature>
<sequence length="311" mass="34894">MLEQVSLPFHVVSSVSMPMPRGPLLAALLYVRRTSKNTANLLIDMAVRIATLPYYRLYHFNTIDPLKNIATLASESPPNAKTLQRAVSSWRSRKLGELQFITISCTVLAAAVIGAFSWTTIENAYWLTHAFWHSSLILAILCILLSASEITVLHLLGPLQSISQSFRDANTVERYKPLLLSFGTDNIPKYVPRKKMVVTWQGPLMFMSYSVCTFLAGLTILVCTPFIRHGRNWTTGHNIATMYLMVLAGGLTAFVFCSFWVYYYVDLGLDVNSDDGGHVEDPESVDFMGLREMLFFKISLNFSFFSAAFSV</sequence>
<feature type="transmembrane region" description="Helical" evidence="1">
    <location>
        <begin position="98"/>
        <end position="118"/>
    </location>
</feature>
<keyword evidence="3" id="KW-1185">Reference proteome</keyword>
<name>A0A9P4LDQ5_9PLEO</name>
<keyword evidence="1" id="KW-0472">Membrane</keyword>
<comment type="caution">
    <text evidence="2">The sequence shown here is derived from an EMBL/GenBank/DDBJ whole genome shotgun (WGS) entry which is preliminary data.</text>
</comment>
<keyword evidence="1" id="KW-1133">Transmembrane helix</keyword>
<dbReference type="AlphaFoldDB" id="A0A9P4LDQ5"/>
<dbReference type="Proteomes" id="UP000800039">
    <property type="component" value="Unassembled WGS sequence"/>
</dbReference>
<dbReference type="OrthoDB" id="630895at2759"/>